<gene>
    <name evidence="3" type="ORF">ENQ76_13945</name>
</gene>
<sequence length="142" mass="16858">MTTRSPTRQKVERVRRLLERNAMSKALPSHVLPPSAATRDFSNPRFPEPRRRRYPSDLTDRQWARISPLLPADASVGRRRKQPLREVLDALNYRWETGCAWRMLPHDFPAWGTVYSYYRRWKQRGVMHLIRAAVVGKPPRRR</sequence>
<dbReference type="PANTHER" id="PTHR30007">
    <property type="entry name" value="PHP DOMAIN PROTEIN"/>
    <property type="match status" value="1"/>
</dbReference>
<evidence type="ECO:0000256" key="1">
    <source>
        <dbReference type="SAM" id="MobiDB-lite"/>
    </source>
</evidence>
<accession>A0A7C2K1K1</accession>
<organism evidence="3">
    <name type="scientific">Schlesneria paludicola</name>
    <dbReference type="NCBI Taxonomy" id="360056"/>
    <lineage>
        <taxon>Bacteria</taxon>
        <taxon>Pseudomonadati</taxon>
        <taxon>Planctomycetota</taxon>
        <taxon>Planctomycetia</taxon>
        <taxon>Planctomycetales</taxon>
        <taxon>Planctomycetaceae</taxon>
        <taxon>Schlesneria</taxon>
    </lineage>
</organism>
<dbReference type="PANTHER" id="PTHR30007:SF0">
    <property type="entry name" value="TRANSPOSASE"/>
    <property type="match status" value="1"/>
</dbReference>
<name>A0A7C2K1K1_9PLAN</name>
<dbReference type="Pfam" id="PF13340">
    <property type="entry name" value="DUF4096"/>
    <property type="match status" value="1"/>
</dbReference>
<feature type="domain" description="Insertion element IS402-like" evidence="2">
    <location>
        <begin position="58"/>
        <end position="128"/>
    </location>
</feature>
<proteinExistence type="predicted"/>
<reference evidence="3" key="1">
    <citation type="journal article" date="2020" name="mSystems">
        <title>Genome- and Community-Level Interaction Insights into Carbon Utilization and Element Cycling Functions of Hydrothermarchaeota in Hydrothermal Sediment.</title>
        <authorList>
            <person name="Zhou Z."/>
            <person name="Liu Y."/>
            <person name="Xu W."/>
            <person name="Pan J."/>
            <person name="Luo Z.H."/>
            <person name="Li M."/>
        </authorList>
    </citation>
    <scope>NUCLEOTIDE SEQUENCE [LARGE SCALE GENOMIC DNA]</scope>
    <source>
        <strain evidence="3">SpSt-339</strain>
    </source>
</reference>
<protein>
    <submittedName>
        <fullName evidence="3">Transposase</fullName>
    </submittedName>
</protein>
<dbReference type="AlphaFoldDB" id="A0A7C2K1K1"/>
<dbReference type="EMBL" id="DSOK01000384">
    <property type="protein sequence ID" value="HEN16559.1"/>
    <property type="molecule type" value="Genomic_DNA"/>
</dbReference>
<feature type="region of interest" description="Disordered" evidence="1">
    <location>
        <begin position="25"/>
        <end position="57"/>
    </location>
</feature>
<evidence type="ECO:0000313" key="3">
    <source>
        <dbReference type="EMBL" id="HEN16559.1"/>
    </source>
</evidence>
<comment type="caution">
    <text evidence="3">The sequence shown here is derived from an EMBL/GenBank/DDBJ whole genome shotgun (WGS) entry which is preliminary data.</text>
</comment>
<evidence type="ECO:0000259" key="2">
    <source>
        <dbReference type="Pfam" id="PF13340"/>
    </source>
</evidence>
<dbReference type="InterPro" id="IPR025161">
    <property type="entry name" value="IS402-like_dom"/>
</dbReference>